<evidence type="ECO:0000313" key="3">
    <source>
        <dbReference type="Proteomes" id="UP000319514"/>
    </source>
</evidence>
<dbReference type="Proteomes" id="UP000319514">
    <property type="component" value="Unassembled WGS sequence"/>
</dbReference>
<name>A0A542ZIR7_9MICO</name>
<accession>A0A542ZIR7</accession>
<sequence>MGLGGQAPEWDEYDWIPVPPARLPAGRPEPRSGRPSRTRPAGGSSTRPPGRAAAAPPEDVTDLGEAVRLWVEQDPVWAASGAPTLLLVDLDNLRAGRVRWQDRITALAELARRFDHVTMAGQHDAVRRARPHLGDLIEHARAVDDGQDLADHVLLDAATAIPARQLRVMVVSNDGIFATLKDRGPLTVLSPDYQALSDQLRARATRLADLASMEREVTSARRRVGRRRRATASTSGASATAD</sequence>
<protein>
    <recommendedName>
        <fullName evidence="4">NYN domain-containing protein</fullName>
    </recommendedName>
</protein>
<feature type="region of interest" description="Disordered" evidence="1">
    <location>
        <begin position="218"/>
        <end position="242"/>
    </location>
</feature>
<comment type="caution">
    <text evidence="2">The sequence shown here is derived from an EMBL/GenBank/DDBJ whole genome shotgun (WGS) entry which is preliminary data.</text>
</comment>
<evidence type="ECO:0008006" key="4">
    <source>
        <dbReference type="Google" id="ProtNLM"/>
    </source>
</evidence>
<feature type="compositionally biased region" description="Low complexity" evidence="1">
    <location>
        <begin position="33"/>
        <end position="57"/>
    </location>
</feature>
<proteinExistence type="predicted"/>
<organism evidence="2 3">
    <name type="scientific">Oryzihumus leptocrescens</name>
    <dbReference type="NCBI Taxonomy" id="297536"/>
    <lineage>
        <taxon>Bacteria</taxon>
        <taxon>Bacillati</taxon>
        <taxon>Actinomycetota</taxon>
        <taxon>Actinomycetes</taxon>
        <taxon>Micrococcales</taxon>
        <taxon>Intrasporangiaceae</taxon>
        <taxon>Oryzihumus</taxon>
    </lineage>
</organism>
<feature type="compositionally biased region" description="Basic residues" evidence="1">
    <location>
        <begin position="220"/>
        <end position="230"/>
    </location>
</feature>
<evidence type="ECO:0000256" key="1">
    <source>
        <dbReference type="SAM" id="MobiDB-lite"/>
    </source>
</evidence>
<feature type="compositionally biased region" description="Low complexity" evidence="1">
    <location>
        <begin position="231"/>
        <end position="242"/>
    </location>
</feature>
<feature type="region of interest" description="Disordered" evidence="1">
    <location>
        <begin position="1"/>
        <end position="59"/>
    </location>
</feature>
<dbReference type="AlphaFoldDB" id="A0A542ZIR7"/>
<dbReference type="OrthoDB" id="5187962at2"/>
<keyword evidence="3" id="KW-1185">Reference proteome</keyword>
<evidence type="ECO:0000313" key="2">
    <source>
        <dbReference type="EMBL" id="TQL60242.1"/>
    </source>
</evidence>
<reference evidence="2 3" key="1">
    <citation type="submission" date="2019-06" db="EMBL/GenBank/DDBJ databases">
        <title>Sequencing the genomes of 1000 actinobacteria strains.</title>
        <authorList>
            <person name="Klenk H.-P."/>
        </authorList>
    </citation>
    <scope>NUCLEOTIDE SEQUENCE [LARGE SCALE GENOMIC DNA]</scope>
    <source>
        <strain evidence="2 3">DSM 18082</strain>
    </source>
</reference>
<gene>
    <name evidence="2" type="ORF">FB474_1625</name>
</gene>
<dbReference type="RefSeq" id="WP_141788165.1">
    <property type="nucleotide sequence ID" value="NZ_BAAAKX010000021.1"/>
</dbReference>
<dbReference type="EMBL" id="VFOQ01000001">
    <property type="protein sequence ID" value="TQL60242.1"/>
    <property type="molecule type" value="Genomic_DNA"/>
</dbReference>